<dbReference type="SUPFAM" id="SSF46955">
    <property type="entry name" value="Putative DNA-binding domain"/>
    <property type="match status" value="1"/>
</dbReference>
<dbReference type="RefSeq" id="WP_205720562.1">
    <property type="nucleotide sequence ID" value="NZ_CP070608.1"/>
</dbReference>
<dbReference type="PANTHER" id="PTHR30204">
    <property type="entry name" value="REDOX-CYCLING DRUG-SENSING TRANSCRIPTIONAL ACTIVATOR SOXR"/>
    <property type="match status" value="1"/>
</dbReference>
<dbReference type="InterPro" id="IPR000551">
    <property type="entry name" value="MerR-type_HTH_dom"/>
</dbReference>
<dbReference type="Gene3D" id="1.10.1660.10">
    <property type="match status" value="1"/>
</dbReference>
<reference evidence="5" key="1">
    <citation type="submission" date="2021-02" db="EMBL/GenBank/DDBJ databases">
        <title>Fulvivirga sp. S481 isolated from sea water.</title>
        <authorList>
            <person name="Bae S.S."/>
            <person name="Baek K."/>
        </authorList>
    </citation>
    <scope>NUCLEOTIDE SEQUENCE</scope>
    <source>
        <strain evidence="5">S481</strain>
    </source>
</reference>
<keyword evidence="1" id="KW-0805">Transcription regulation</keyword>
<dbReference type="InterPro" id="IPR036724">
    <property type="entry name" value="Cobalamin-bd_sf"/>
</dbReference>
<dbReference type="Proteomes" id="UP000662783">
    <property type="component" value="Chromosome"/>
</dbReference>
<dbReference type="InterPro" id="IPR036594">
    <property type="entry name" value="Meth_synthase_dom"/>
</dbReference>
<keyword evidence="2" id="KW-0238">DNA-binding</keyword>
<dbReference type="Pfam" id="PF13411">
    <property type="entry name" value="MerR_1"/>
    <property type="match status" value="1"/>
</dbReference>
<gene>
    <name evidence="5" type="ORF">JR347_10520</name>
</gene>
<evidence type="ECO:0000256" key="2">
    <source>
        <dbReference type="ARBA" id="ARBA00023125"/>
    </source>
</evidence>
<dbReference type="SMART" id="SM00422">
    <property type="entry name" value="HTH_MERR"/>
    <property type="match status" value="1"/>
</dbReference>
<dbReference type="GO" id="GO:0046872">
    <property type="term" value="F:metal ion binding"/>
    <property type="evidence" value="ECO:0007669"/>
    <property type="project" value="InterPro"/>
</dbReference>
<sequence length="291" mass="33848">MGKYSIKELEALTGIKAHTIRIWEKRHNLIQPQRTSTNIRLYSDEDLKQILNVSILYNQGYKISKIANLSQPELLDKVTELTNEQQPEHELFIDQFTISMVEMDESKFHRMLSQAIIKFGFENTMNDIIYPFLRKIGILWLSNNINPAQEHFISNLIRQKIIVAIDGLDHDHTEKNQTALLFLPENEMHEIGLLFFHYLVKKKGYKTYYLGQNVPLPDLKKSVEKVKADILISAISYVGDEKELEKYLAVLHETFSDKKILIAGKPLIDRKNILPESIQTFRNPEELNSLL</sequence>
<dbReference type="EMBL" id="CP070608">
    <property type="protein sequence ID" value="QSE96049.1"/>
    <property type="molecule type" value="Genomic_DNA"/>
</dbReference>
<dbReference type="InterPro" id="IPR009061">
    <property type="entry name" value="DNA-bd_dom_put_sf"/>
</dbReference>
<dbReference type="GO" id="GO:0003700">
    <property type="term" value="F:DNA-binding transcription factor activity"/>
    <property type="evidence" value="ECO:0007669"/>
    <property type="project" value="InterPro"/>
</dbReference>
<dbReference type="PANTHER" id="PTHR30204:SF67">
    <property type="entry name" value="HTH-TYPE TRANSCRIPTIONAL REGULATOR MLRA-RELATED"/>
    <property type="match status" value="1"/>
</dbReference>
<keyword evidence="3" id="KW-0804">Transcription</keyword>
<dbReference type="KEGG" id="fuv:JR347_10520"/>
<dbReference type="SUPFAM" id="SSF52242">
    <property type="entry name" value="Cobalamin (vitamin B12)-binding domain"/>
    <property type="match status" value="1"/>
</dbReference>
<dbReference type="AlphaFoldDB" id="A0A974WED5"/>
<dbReference type="PROSITE" id="PS50937">
    <property type="entry name" value="HTH_MERR_2"/>
    <property type="match status" value="1"/>
</dbReference>
<dbReference type="Gene3D" id="3.40.50.280">
    <property type="entry name" value="Cobalamin-binding domain"/>
    <property type="match status" value="1"/>
</dbReference>
<accession>A0A974WED5</accession>
<proteinExistence type="predicted"/>
<dbReference type="Gene3D" id="1.10.1240.10">
    <property type="entry name" value="Methionine synthase domain"/>
    <property type="match status" value="1"/>
</dbReference>
<dbReference type="InterPro" id="IPR003759">
    <property type="entry name" value="Cbl-bd_cap"/>
</dbReference>
<evidence type="ECO:0000313" key="6">
    <source>
        <dbReference type="Proteomes" id="UP000662783"/>
    </source>
</evidence>
<dbReference type="GO" id="GO:0003677">
    <property type="term" value="F:DNA binding"/>
    <property type="evidence" value="ECO:0007669"/>
    <property type="project" value="UniProtKB-KW"/>
</dbReference>
<organism evidence="5 6">
    <name type="scientific">Fulvivirga lutea</name>
    <dbReference type="NCBI Taxonomy" id="2810512"/>
    <lineage>
        <taxon>Bacteria</taxon>
        <taxon>Pseudomonadati</taxon>
        <taxon>Bacteroidota</taxon>
        <taxon>Cytophagia</taxon>
        <taxon>Cytophagales</taxon>
        <taxon>Fulvivirgaceae</taxon>
        <taxon>Fulvivirga</taxon>
    </lineage>
</organism>
<protein>
    <submittedName>
        <fullName evidence="5">MerR family transcriptional regulator</fullName>
    </submittedName>
</protein>
<evidence type="ECO:0000313" key="5">
    <source>
        <dbReference type="EMBL" id="QSE96049.1"/>
    </source>
</evidence>
<name>A0A974WED5_9BACT</name>
<dbReference type="InterPro" id="IPR047057">
    <property type="entry name" value="MerR_fam"/>
</dbReference>
<dbReference type="CDD" id="cd01104">
    <property type="entry name" value="HTH_MlrA-CarA"/>
    <property type="match status" value="1"/>
</dbReference>
<dbReference type="Pfam" id="PF02607">
    <property type="entry name" value="B12-binding_2"/>
    <property type="match status" value="1"/>
</dbReference>
<dbReference type="GO" id="GO:0031419">
    <property type="term" value="F:cobalamin binding"/>
    <property type="evidence" value="ECO:0007669"/>
    <property type="project" value="InterPro"/>
</dbReference>
<evidence type="ECO:0000256" key="1">
    <source>
        <dbReference type="ARBA" id="ARBA00023015"/>
    </source>
</evidence>
<evidence type="ECO:0000256" key="3">
    <source>
        <dbReference type="ARBA" id="ARBA00023163"/>
    </source>
</evidence>
<feature type="domain" description="HTH merR-type" evidence="4">
    <location>
        <begin position="3"/>
        <end position="72"/>
    </location>
</feature>
<evidence type="ECO:0000259" key="4">
    <source>
        <dbReference type="PROSITE" id="PS50937"/>
    </source>
</evidence>
<keyword evidence="6" id="KW-1185">Reference proteome</keyword>